<reference evidence="1 2" key="1">
    <citation type="journal article" date="2017" name="Nat. Commun.">
        <title>Genome assembly with in vitro proximity ligation data and whole-genome triplication in lettuce.</title>
        <authorList>
            <person name="Reyes-Chin-Wo S."/>
            <person name="Wang Z."/>
            <person name="Yang X."/>
            <person name="Kozik A."/>
            <person name="Arikit S."/>
            <person name="Song C."/>
            <person name="Xia L."/>
            <person name="Froenicke L."/>
            <person name="Lavelle D.O."/>
            <person name="Truco M.J."/>
            <person name="Xia R."/>
            <person name="Zhu S."/>
            <person name="Xu C."/>
            <person name="Xu H."/>
            <person name="Xu X."/>
            <person name="Cox K."/>
            <person name="Korf I."/>
            <person name="Meyers B.C."/>
            <person name="Michelmore R.W."/>
        </authorList>
    </citation>
    <scope>NUCLEOTIDE SEQUENCE [LARGE SCALE GENOMIC DNA]</scope>
    <source>
        <strain evidence="2">cv. Salinas</strain>
        <tissue evidence="1">Seedlings</tissue>
    </source>
</reference>
<dbReference type="InterPro" id="IPR053134">
    <property type="entry name" value="RNA-dir_DNA_polymerase"/>
</dbReference>
<dbReference type="Gene3D" id="3.10.10.10">
    <property type="entry name" value="HIV Type 1 Reverse Transcriptase, subunit A, domain 1"/>
    <property type="match status" value="1"/>
</dbReference>
<evidence type="ECO:0000313" key="2">
    <source>
        <dbReference type="Proteomes" id="UP000235145"/>
    </source>
</evidence>
<dbReference type="PANTHER" id="PTHR24559">
    <property type="entry name" value="TRANSPOSON TY3-I GAG-POL POLYPROTEIN"/>
    <property type="match status" value="1"/>
</dbReference>
<keyword evidence="2" id="KW-1185">Reference proteome</keyword>
<name>A0A9R1WL52_LACSA</name>
<dbReference type="EMBL" id="NBSK02000001">
    <property type="protein sequence ID" value="KAJ0227416.1"/>
    <property type="molecule type" value="Genomic_DNA"/>
</dbReference>
<accession>A0A9R1WL52</accession>
<organism evidence="1 2">
    <name type="scientific">Lactuca sativa</name>
    <name type="common">Garden lettuce</name>
    <dbReference type="NCBI Taxonomy" id="4236"/>
    <lineage>
        <taxon>Eukaryota</taxon>
        <taxon>Viridiplantae</taxon>
        <taxon>Streptophyta</taxon>
        <taxon>Embryophyta</taxon>
        <taxon>Tracheophyta</taxon>
        <taxon>Spermatophyta</taxon>
        <taxon>Magnoliopsida</taxon>
        <taxon>eudicotyledons</taxon>
        <taxon>Gunneridae</taxon>
        <taxon>Pentapetalae</taxon>
        <taxon>asterids</taxon>
        <taxon>campanulids</taxon>
        <taxon>Asterales</taxon>
        <taxon>Asteraceae</taxon>
        <taxon>Cichorioideae</taxon>
        <taxon>Cichorieae</taxon>
        <taxon>Lactucinae</taxon>
        <taxon>Lactuca</taxon>
    </lineage>
</organism>
<evidence type="ECO:0000313" key="1">
    <source>
        <dbReference type="EMBL" id="KAJ0227416.1"/>
    </source>
</evidence>
<proteinExistence type="predicted"/>
<comment type="caution">
    <text evidence="1">The sequence shown here is derived from an EMBL/GenBank/DDBJ whole genome shotgun (WGS) entry which is preliminary data.</text>
</comment>
<dbReference type="AlphaFoldDB" id="A0A9R1WL52"/>
<sequence>MTSIPRSIIEHHLNIDSSRTPVKQKKRIMAKERKEIINKEVEDFVRLGVMRATQFPKWIANPVLVKKANETMRMCVDFTDLSKACPKDNYPLLEIDNIYNNSMSGPINHRFGIPQAQSTTGLECQYTMSPVNHRVGIPIYNGSCHPQDGIPSSPINHHVGPSTIGLECQHTMGPIILKMEYPRPTTIGLECPGPLAYAQSGEASATNQSCAHITDNHITVYNQSNRSNRPLSIALSYLP</sequence>
<dbReference type="InterPro" id="IPR043502">
    <property type="entry name" value="DNA/RNA_pol_sf"/>
</dbReference>
<gene>
    <name evidence="1" type="ORF">LSAT_V11C100005290</name>
</gene>
<dbReference type="SUPFAM" id="SSF56672">
    <property type="entry name" value="DNA/RNA polymerases"/>
    <property type="match status" value="1"/>
</dbReference>
<dbReference type="Proteomes" id="UP000235145">
    <property type="component" value="Unassembled WGS sequence"/>
</dbReference>
<dbReference type="PANTHER" id="PTHR24559:SF444">
    <property type="entry name" value="REVERSE TRANSCRIPTASE DOMAIN-CONTAINING PROTEIN"/>
    <property type="match status" value="1"/>
</dbReference>
<protein>
    <submittedName>
        <fullName evidence="1">Uncharacterized protein</fullName>
    </submittedName>
</protein>